<gene>
    <name evidence="6" type="ORF">OIDMADRAFT_60213</name>
</gene>
<organism evidence="6 7">
    <name type="scientific">Oidiodendron maius (strain Zn)</name>
    <dbReference type="NCBI Taxonomy" id="913774"/>
    <lineage>
        <taxon>Eukaryota</taxon>
        <taxon>Fungi</taxon>
        <taxon>Dikarya</taxon>
        <taxon>Ascomycota</taxon>
        <taxon>Pezizomycotina</taxon>
        <taxon>Leotiomycetes</taxon>
        <taxon>Leotiomycetes incertae sedis</taxon>
        <taxon>Myxotrichaceae</taxon>
        <taxon>Oidiodendron</taxon>
    </lineage>
</organism>
<dbReference type="CDD" id="cd12148">
    <property type="entry name" value="fungal_TF_MHR"/>
    <property type="match status" value="1"/>
</dbReference>
<keyword evidence="7" id="KW-1185">Reference proteome</keyword>
<dbReference type="GO" id="GO:0008270">
    <property type="term" value="F:zinc ion binding"/>
    <property type="evidence" value="ECO:0007669"/>
    <property type="project" value="InterPro"/>
</dbReference>
<dbReference type="SMART" id="SM00906">
    <property type="entry name" value="Fungal_trans"/>
    <property type="match status" value="1"/>
</dbReference>
<dbReference type="HOGENOM" id="CLU_010170_1_1_1"/>
<evidence type="ECO:0000259" key="5">
    <source>
        <dbReference type="SMART" id="SM00906"/>
    </source>
</evidence>
<dbReference type="GO" id="GO:0000435">
    <property type="term" value="P:positive regulation of transcription from RNA polymerase II promoter by galactose"/>
    <property type="evidence" value="ECO:0007669"/>
    <property type="project" value="TreeGrafter"/>
</dbReference>
<keyword evidence="2" id="KW-0804">Transcription</keyword>
<dbReference type="PANTHER" id="PTHR47424">
    <property type="entry name" value="REGULATORY PROTEIN GAL4"/>
    <property type="match status" value="1"/>
</dbReference>
<dbReference type="STRING" id="913774.A0A0C3GXS2"/>
<dbReference type="GO" id="GO:0000981">
    <property type="term" value="F:DNA-binding transcription factor activity, RNA polymerase II-specific"/>
    <property type="evidence" value="ECO:0007669"/>
    <property type="project" value="TreeGrafter"/>
</dbReference>
<dbReference type="GO" id="GO:0005634">
    <property type="term" value="C:nucleus"/>
    <property type="evidence" value="ECO:0007669"/>
    <property type="project" value="TreeGrafter"/>
</dbReference>
<evidence type="ECO:0000256" key="1">
    <source>
        <dbReference type="ARBA" id="ARBA00023015"/>
    </source>
</evidence>
<dbReference type="EMBL" id="KN832888">
    <property type="protein sequence ID" value="KIM95056.1"/>
    <property type="molecule type" value="Genomic_DNA"/>
</dbReference>
<accession>A0A0C3GXS2</accession>
<dbReference type="GO" id="GO:0000978">
    <property type="term" value="F:RNA polymerase II cis-regulatory region sequence-specific DNA binding"/>
    <property type="evidence" value="ECO:0007669"/>
    <property type="project" value="TreeGrafter"/>
</dbReference>
<reference evidence="7" key="2">
    <citation type="submission" date="2015-01" db="EMBL/GenBank/DDBJ databases">
        <title>Evolutionary Origins and Diversification of the Mycorrhizal Mutualists.</title>
        <authorList>
            <consortium name="DOE Joint Genome Institute"/>
            <consortium name="Mycorrhizal Genomics Consortium"/>
            <person name="Kohler A."/>
            <person name="Kuo A."/>
            <person name="Nagy L.G."/>
            <person name="Floudas D."/>
            <person name="Copeland A."/>
            <person name="Barry K.W."/>
            <person name="Cichocki N."/>
            <person name="Veneault-Fourrey C."/>
            <person name="LaButti K."/>
            <person name="Lindquist E.A."/>
            <person name="Lipzen A."/>
            <person name="Lundell T."/>
            <person name="Morin E."/>
            <person name="Murat C."/>
            <person name="Riley R."/>
            <person name="Ohm R."/>
            <person name="Sun H."/>
            <person name="Tunlid A."/>
            <person name="Henrissat B."/>
            <person name="Grigoriev I.V."/>
            <person name="Hibbett D.S."/>
            <person name="Martin F."/>
        </authorList>
    </citation>
    <scope>NUCLEOTIDE SEQUENCE [LARGE SCALE GENOMIC DNA]</scope>
    <source>
        <strain evidence="7">Zn</strain>
    </source>
</reference>
<evidence type="ECO:0000256" key="2">
    <source>
        <dbReference type="ARBA" id="ARBA00023163"/>
    </source>
</evidence>
<evidence type="ECO:0000313" key="6">
    <source>
        <dbReference type="EMBL" id="KIM95056.1"/>
    </source>
</evidence>
<proteinExistence type="predicted"/>
<dbReference type="InParanoid" id="A0A0C3GXS2"/>
<sequence>MTPKRTIPIHDPRRLHGVSVPGIGLQRGQEAREQAVVFPEPEDHLEVRGTSFGGKDEEAVVESNPRLLEDPTGRVLYIGDSAALSFLQLIRTYVESVAGAQNPFIMDPRRLKIIEHTITLPPNIRRTHLLPDKKTAMVLVDSFFTNTNGLMEVFPRDLFTVNVEKCYRDPLSVDPSWLCLLYLTFAIGLVMAAPKPGTPEESIIQKLLGEVSIGKDGKSYPVDRAELFYLDAKHLSDPSGFEDAGFWSIQALMLMSVYMLAVSRRNAAYAYAGMALRSAFALGLHRAETMALFPDAEQLVRRNLWRSLYVLDRFLSASLGRPTAIRDSDCSGDILTYRGNTTDGRGLEAAVNSCHTIGIILDTVYSQRKVSGKMAQDIADHCKGWPQALDPSLHYSRASPANPAQGIAILHVNLLHYHSIMLLTRPFFMFTLNKEEKMKRDTGQKPIRGGSRADRFGEACVSASCQSIALIHNALRGKYLPRRDPFVMYFLFSSALVVLSSEFSELYPHITVSSPSTRAIEAMKYSAENDPQGSRLHSILTSFREVVVEHRTHVAQSLDTNIAPDQTGPPQPIIPLSNERNEPIDTNIITSLPVTTMSSHPAPIVSFRTPHRPVTEPGFSWSQAVPIARRSPTHISLPEFGQDHREGSSRQPTPQTSWDPFLELAHVSSDKVSEGGSLVGEAEIDFESLWQWPNHDGTGLLPTGVNLTPGGTTLMPGGVLGVKTWPG</sequence>
<dbReference type="InterPro" id="IPR051127">
    <property type="entry name" value="Fungal_SecMet_Regulators"/>
</dbReference>
<dbReference type="Pfam" id="PF04082">
    <property type="entry name" value="Fungal_trans"/>
    <property type="match status" value="1"/>
</dbReference>
<evidence type="ECO:0000256" key="3">
    <source>
        <dbReference type="ARBA" id="ARBA00023242"/>
    </source>
</evidence>
<feature type="region of interest" description="Disordered" evidence="4">
    <location>
        <begin position="635"/>
        <end position="657"/>
    </location>
</feature>
<dbReference type="InterPro" id="IPR007219">
    <property type="entry name" value="XnlR_reg_dom"/>
</dbReference>
<dbReference type="PANTHER" id="PTHR47424:SF9">
    <property type="entry name" value="TAH-2"/>
    <property type="match status" value="1"/>
</dbReference>
<dbReference type="AlphaFoldDB" id="A0A0C3GXS2"/>
<reference evidence="6 7" key="1">
    <citation type="submission" date="2014-04" db="EMBL/GenBank/DDBJ databases">
        <authorList>
            <consortium name="DOE Joint Genome Institute"/>
            <person name="Kuo A."/>
            <person name="Martino E."/>
            <person name="Perotto S."/>
            <person name="Kohler A."/>
            <person name="Nagy L.G."/>
            <person name="Floudas D."/>
            <person name="Copeland A."/>
            <person name="Barry K.W."/>
            <person name="Cichocki N."/>
            <person name="Veneault-Fourrey C."/>
            <person name="LaButti K."/>
            <person name="Lindquist E.A."/>
            <person name="Lipzen A."/>
            <person name="Lundell T."/>
            <person name="Morin E."/>
            <person name="Murat C."/>
            <person name="Sun H."/>
            <person name="Tunlid A."/>
            <person name="Henrissat B."/>
            <person name="Grigoriev I.V."/>
            <person name="Hibbett D.S."/>
            <person name="Martin F."/>
            <person name="Nordberg H.P."/>
            <person name="Cantor M.N."/>
            <person name="Hua S.X."/>
        </authorList>
    </citation>
    <scope>NUCLEOTIDE SEQUENCE [LARGE SCALE GENOMIC DNA]</scope>
    <source>
        <strain evidence="6 7">Zn</strain>
    </source>
</reference>
<name>A0A0C3GXS2_OIDMZ</name>
<dbReference type="GO" id="GO:0006351">
    <property type="term" value="P:DNA-templated transcription"/>
    <property type="evidence" value="ECO:0007669"/>
    <property type="project" value="InterPro"/>
</dbReference>
<feature type="domain" description="Xylanolytic transcriptional activator regulatory" evidence="5">
    <location>
        <begin position="268"/>
        <end position="341"/>
    </location>
</feature>
<evidence type="ECO:0000256" key="4">
    <source>
        <dbReference type="SAM" id="MobiDB-lite"/>
    </source>
</evidence>
<protein>
    <recommendedName>
        <fullName evidence="5">Xylanolytic transcriptional activator regulatory domain-containing protein</fullName>
    </recommendedName>
</protein>
<dbReference type="OrthoDB" id="47007at2759"/>
<keyword evidence="3" id="KW-0539">Nucleus</keyword>
<dbReference type="Proteomes" id="UP000054321">
    <property type="component" value="Unassembled WGS sequence"/>
</dbReference>
<keyword evidence="1" id="KW-0805">Transcription regulation</keyword>
<evidence type="ECO:0000313" key="7">
    <source>
        <dbReference type="Proteomes" id="UP000054321"/>
    </source>
</evidence>